<comment type="caution">
    <text evidence="4">The sequence shown here is derived from an EMBL/GenBank/DDBJ whole genome shotgun (WGS) entry which is preliminary data.</text>
</comment>
<dbReference type="Gene3D" id="2.30.180.10">
    <property type="entry name" value="FAS1 domain"/>
    <property type="match status" value="4"/>
</dbReference>
<evidence type="ECO:0000313" key="5">
    <source>
        <dbReference type="Proteomes" id="UP001152888"/>
    </source>
</evidence>
<dbReference type="SMART" id="SM00554">
    <property type="entry name" value="FAS1"/>
    <property type="match status" value="4"/>
</dbReference>
<dbReference type="OrthoDB" id="286301at2759"/>
<dbReference type="GO" id="GO:0031012">
    <property type="term" value="C:extracellular matrix"/>
    <property type="evidence" value="ECO:0007669"/>
    <property type="project" value="TreeGrafter"/>
</dbReference>
<dbReference type="InterPro" id="IPR000782">
    <property type="entry name" value="FAS1_domain"/>
</dbReference>
<proteinExistence type="predicted"/>
<accession>A0A9P0PKM8</accession>
<sequence length="808" mass="89911">MFSKALVLCAFLVLQVHCDFYSDLRLFHTLDPFRQSWDVGTTRAAESIGKDREPLAPDYKDPDSSATEQKAVTQQKPQEEKPAGKGVVGGGIGVGVVDVDANGGNPLTTAFSSAFDFPNFGLGEILGGFNRNQWWKGKNVCIEREESSDDNDAEEVEGKKNETETGRDAFSTSIRLSNCFEMPHKYECITKINNHGVVKTFTVRYKCCYGYQREKGANECTKQRDLKPLLETLDDLKTKDFRNMIKSTSLDEKFAEGNYSLFVPTDDAINEYNERIAESNKVDANRRRRNIKHNVSPKEMVLSHAVEGFVDLTEYSNDDVIYSDNNNSSIRINFYPTNRNEKLVTVNCARIKRPNIFASNGIVHVADGVVVPATEDIESIIKNHPRLTNLRKAIENSDIPKKMKPDGHYTVFAPTDEAFAKLDDIQKQKIINGELCAASILKHHFTAHTICSKAIVGNATTHNVQGDLLNLERTDDDEVLFEGKAKIVEADIIATNGVIHLIDQVIIPDSGLSIGSVLNHQNFTKFQEMIEKAGMKEEVNSLQNATAFVPPDRVFESPEAQKILEEANPDKLKEIVRYHFVQGLLPSGDMNNNVMLASKDNELPLRINLYSTLPLFTNIVNRATVNCARVTGFDEKACGSVIHEVNRILVPPTRNILETIEAEPKYSTLRAVLKDTEVEKVLQENNRSLTFLAPTDEVFAALEEKDRKMLLENKEKANNVLKNHVLTEVLCCSGVGPQSWGFSSLVSTLGESQVEVGRTGSRIRINRAVVTNCDTVATNGVIHTVNKVIAPRQPQVAAIGGGFFLFDL</sequence>
<feature type="compositionally biased region" description="Polar residues" evidence="1">
    <location>
        <begin position="64"/>
        <end position="76"/>
    </location>
</feature>
<dbReference type="GO" id="GO:0007155">
    <property type="term" value="P:cell adhesion"/>
    <property type="evidence" value="ECO:0007669"/>
    <property type="project" value="TreeGrafter"/>
</dbReference>
<dbReference type="GO" id="GO:0030198">
    <property type="term" value="P:extracellular matrix organization"/>
    <property type="evidence" value="ECO:0007669"/>
    <property type="project" value="TreeGrafter"/>
</dbReference>
<dbReference type="GO" id="GO:0005615">
    <property type="term" value="C:extracellular space"/>
    <property type="evidence" value="ECO:0007669"/>
    <property type="project" value="TreeGrafter"/>
</dbReference>
<evidence type="ECO:0000259" key="3">
    <source>
        <dbReference type="PROSITE" id="PS50213"/>
    </source>
</evidence>
<dbReference type="EMBL" id="CAKOFQ010007064">
    <property type="protein sequence ID" value="CAH1989433.1"/>
    <property type="molecule type" value="Genomic_DNA"/>
</dbReference>
<gene>
    <name evidence="4" type="ORF">ACAOBT_LOCUS19031</name>
</gene>
<name>A0A9P0PKM8_ACAOB</name>
<feature type="signal peptide" evidence="2">
    <location>
        <begin position="1"/>
        <end position="18"/>
    </location>
</feature>
<dbReference type="FunFam" id="2.30.180.10:FF:000032">
    <property type="entry name" value="Fasciclin domain-containing protein, putative"/>
    <property type="match status" value="1"/>
</dbReference>
<dbReference type="PANTHER" id="PTHR10900">
    <property type="entry name" value="PERIOSTIN-RELATED"/>
    <property type="match status" value="1"/>
</dbReference>
<feature type="compositionally biased region" description="Basic and acidic residues" evidence="1">
    <location>
        <begin position="156"/>
        <end position="167"/>
    </location>
</feature>
<evidence type="ECO:0000256" key="1">
    <source>
        <dbReference type="SAM" id="MobiDB-lite"/>
    </source>
</evidence>
<feature type="domain" description="FAS1" evidence="3">
    <location>
        <begin position="225"/>
        <end position="370"/>
    </location>
</feature>
<dbReference type="Proteomes" id="UP001152888">
    <property type="component" value="Unassembled WGS sequence"/>
</dbReference>
<evidence type="ECO:0000313" key="4">
    <source>
        <dbReference type="EMBL" id="CAH1989433.1"/>
    </source>
</evidence>
<organism evidence="4 5">
    <name type="scientific">Acanthoscelides obtectus</name>
    <name type="common">Bean weevil</name>
    <name type="synonym">Bruchus obtectus</name>
    <dbReference type="NCBI Taxonomy" id="200917"/>
    <lineage>
        <taxon>Eukaryota</taxon>
        <taxon>Metazoa</taxon>
        <taxon>Ecdysozoa</taxon>
        <taxon>Arthropoda</taxon>
        <taxon>Hexapoda</taxon>
        <taxon>Insecta</taxon>
        <taxon>Pterygota</taxon>
        <taxon>Neoptera</taxon>
        <taxon>Endopterygota</taxon>
        <taxon>Coleoptera</taxon>
        <taxon>Polyphaga</taxon>
        <taxon>Cucujiformia</taxon>
        <taxon>Chrysomeloidea</taxon>
        <taxon>Chrysomelidae</taxon>
        <taxon>Bruchinae</taxon>
        <taxon>Bruchini</taxon>
        <taxon>Acanthoscelides</taxon>
    </lineage>
</organism>
<dbReference type="InterPro" id="IPR050904">
    <property type="entry name" value="Adhesion/Biosynth-related"/>
</dbReference>
<dbReference type="PANTHER" id="PTHR10900:SF77">
    <property type="entry name" value="FI19380P1"/>
    <property type="match status" value="1"/>
</dbReference>
<feature type="region of interest" description="Disordered" evidence="1">
    <location>
        <begin position="145"/>
        <end position="167"/>
    </location>
</feature>
<dbReference type="GO" id="GO:0050839">
    <property type="term" value="F:cell adhesion molecule binding"/>
    <property type="evidence" value="ECO:0007669"/>
    <property type="project" value="TreeGrafter"/>
</dbReference>
<feature type="compositionally biased region" description="Acidic residues" evidence="1">
    <location>
        <begin position="146"/>
        <end position="155"/>
    </location>
</feature>
<feature type="domain" description="FAS1" evidence="3">
    <location>
        <begin position="653"/>
        <end position="789"/>
    </location>
</feature>
<feature type="domain" description="FAS1" evidence="3">
    <location>
        <begin position="510"/>
        <end position="649"/>
    </location>
</feature>
<dbReference type="AlphaFoldDB" id="A0A9P0PKM8"/>
<feature type="domain" description="FAS1" evidence="3">
    <location>
        <begin position="374"/>
        <end position="506"/>
    </location>
</feature>
<dbReference type="InterPro" id="IPR036378">
    <property type="entry name" value="FAS1_dom_sf"/>
</dbReference>
<feature type="compositionally biased region" description="Basic and acidic residues" evidence="1">
    <location>
        <begin position="48"/>
        <end position="63"/>
    </location>
</feature>
<keyword evidence="2" id="KW-0732">Signal</keyword>
<feature type="region of interest" description="Disordered" evidence="1">
    <location>
        <begin position="45"/>
        <end position="87"/>
    </location>
</feature>
<evidence type="ECO:0000256" key="2">
    <source>
        <dbReference type="SAM" id="SignalP"/>
    </source>
</evidence>
<feature type="chain" id="PRO_5040346680" description="FAS1 domain-containing protein" evidence="2">
    <location>
        <begin position="19"/>
        <end position="808"/>
    </location>
</feature>
<dbReference type="SUPFAM" id="SSF82153">
    <property type="entry name" value="FAS1 domain"/>
    <property type="match status" value="4"/>
</dbReference>
<dbReference type="Pfam" id="PF02469">
    <property type="entry name" value="Fasciclin"/>
    <property type="match status" value="4"/>
</dbReference>
<dbReference type="PROSITE" id="PS50213">
    <property type="entry name" value="FAS1"/>
    <property type="match status" value="4"/>
</dbReference>
<keyword evidence="5" id="KW-1185">Reference proteome</keyword>
<reference evidence="4" key="1">
    <citation type="submission" date="2022-03" db="EMBL/GenBank/DDBJ databases">
        <authorList>
            <person name="Sayadi A."/>
        </authorList>
    </citation>
    <scope>NUCLEOTIDE SEQUENCE</scope>
</reference>
<protein>
    <recommendedName>
        <fullName evidence="3">FAS1 domain-containing protein</fullName>
    </recommendedName>
</protein>